<dbReference type="GO" id="GO:0004558">
    <property type="term" value="F:alpha-1,4-glucosidase activity"/>
    <property type="evidence" value="ECO:0007669"/>
    <property type="project" value="UniProtKB-EC"/>
</dbReference>
<dbReference type="EC" id="3.2.1.20" evidence="3"/>
<dbReference type="AlphaFoldDB" id="A0AAN9TFZ6"/>
<dbReference type="EMBL" id="JBBCAQ010000028">
    <property type="protein sequence ID" value="KAK7585973.1"/>
    <property type="molecule type" value="Genomic_DNA"/>
</dbReference>
<name>A0AAN9TFZ6_9HEMI</name>
<dbReference type="InterPro" id="IPR045857">
    <property type="entry name" value="O16G_dom_2"/>
</dbReference>
<comment type="caution">
    <text evidence="7">The sequence shown here is derived from an EMBL/GenBank/DDBJ whole genome shotgun (WGS) entry which is preliminary data.</text>
</comment>
<evidence type="ECO:0000256" key="1">
    <source>
        <dbReference type="ARBA" id="ARBA00001657"/>
    </source>
</evidence>
<dbReference type="Gene3D" id="3.90.400.10">
    <property type="entry name" value="Oligo-1,6-glucosidase, Domain 2"/>
    <property type="match status" value="1"/>
</dbReference>
<feature type="domain" description="Glycosyl hydrolase family 13 catalytic" evidence="6">
    <location>
        <begin position="73"/>
        <end position="455"/>
    </location>
</feature>
<evidence type="ECO:0000256" key="4">
    <source>
        <dbReference type="ARBA" id="ARBA00023180"/>
    </source>
</evidence>
<dbReference type="Proteomes" id="UP001367676">
    <property type="component" value="Unassembled WGS sequence"/>
</dbReference>
<dbReference type="Pfam" id="PF00128">
    <property type="entry name" value="Alpha-amylase"/>
    <property type="match status" value="1"/>
</dbReference>
<gene>
    <name evidence="7" type="ORF">V9T40_000152</name>
</gene>
<sequence>MVWGFLRSLNTNPEAIFGGGSRRMSQFSSRCLILCLVYLILRPDVSFFVQLSQLSSRCVNFLSRCLNFCPYISIFDSNGDGIGDINGITSKLDHFVEMGVETIWITPFFKSPMVDMGYDVADFVGIDPVFGTMEDFDQLMREMKKRDLKLILDLVINHSSDEHPWFDKSVKKIEPYTNYYVWRDPKGYEKDGTPIPPNNWLSIFEGSAWKWNENRKQFYYHKFEVQQPDLNLTHPPLKEEFRKIMKFWYDKGVSGFRLDAARDLVEDRLFRDEPLLDPNNKNTDVKFFDLDHIYTTDLQETYDLIHEFRKISDSCYNSKIEDRILIPESWADLTNMMKFYGNKTHKMTHFPFNFRLIQATSYVFPTPILLENEITSWLNAMPANGVANWVFENHDIYRTGSKFNPEFSDILLILIMTLPGVASLYYGQEIGMLNTKLRPDPILLKTIRESQFAARRPMQWDSSLNAEGCSVHLPYSLYIVYYHVGILTLTSRPIPTLPPQYPEWNRIRISHIQPSKYKVISPHQSANQFLKVGDRSGVAPLPRPAGPPTNYLQIFCNKNSTHNGISFVLRDVGSNIR</sequence>
<evidence type="ECO:0000256" key="3">
    <source>
        <dbReference type="ARBA" id="ARBA00012741"/>
    </source>
</evidence>
<dbReference type="GO" id="GO:0005975">
    <property type="term" value="P:carbohydrate metabolic process"/>
    <property type="evidence" value="ECO:0007669"/>
    <property type="project" value="InterPro"/>
</dbReference>
<protein>
    <recommendedName>
        <fullName evidence="3">alpha-glucosidase</fullName>
        <ecNumber evidence="3">3.2.1.20</ecNumber>
    </recommendedName>
</protein>
<dbReference type="Gene3D" id="3.20.20.80">
    <property type="entry name" value="Glycosidases"/>
    <property type="match status" value="1"/>
</dbReference>
<keyword evidence="5" id="KW-0326">Glycosidase</keyword>
<dbReference type="SMART" id="SM00642">
    <property type="entry name" value="Aamy"/>
    <property type="match status" value="1"/>
</dbReference>
<dbReference type="PANTHER" id="PTHR10357:SF179">
    <property type="entry name" value="NEUTRAL AND BASIC AMINO ACID TRANSPORT PROTEIN RBAT"/>
    <property type="match status" value="1"/>
</dbReference>
<dbReference type="FunFam" id="3.90.400.10:FF:000001">
    <property type="entry name" value="Maltase A3, isoform A"/>
    <property type="match status" value="1"/>
</dbReference>
<keyword evidence="8" id="KW-1185">Reference proteome</keyword>
<dbReference type="InterPro" id="IPR006047">
    <property type="entry name" value="GH13_cat_dom"/>
</dbReference>
<comment type="similarity">
    <text evidence="2">Belongs to the glycosyl hydrolase 13 family.</text>
</comment>
<proteinExistence type="inferred from homology"/>
<comment type="catalytic activity">
    <reaction evidence="1">
        <text>Hydrolysis of terminal, non-reducing (1-&gt;4)-linked alpha-D-glucose residues with release of alpha-D-glucose.</text>
        <dbReference type="EC" id="3.2.1.20"/>
    </reaction>
</comment>
<dbReference type="SUPFAM" id="SSF51445">
    <property type="entry name" value="(Trans)glycosidases"/>
    <property type="match status" value="1"/>
</dbReference>
<dbReference type="InterPro" id="IPR017853">
    <property type="entry name" value="GH"/>
</dbReference>
<evidence type="ECO:0000256" key="2">
    <source>
        <dbReference type="ARBA" id="ARBA00008061"/>
    </source>
</evidence>
<keyword evidence="5" id="KW-0378">Hydrolase</keyword>
<dbReference type="PANTHER" id="PTHR10357">
    <property type="entry name" value="ALPHA-AMYLASE FAMILY MEMBER"/>
    <property type="match status" value="1"/>
</dbReference>
<evidence type="ECO:0000313" key="7">
    <source>
        <dbReference type="EMBL" id="KAK7585973.1"/>
    </source>
</evidence>
<evidence type="ECO:0000313" key="8">
    <source>
        <dbReference type="Proteomes" id="UP001367676"/>
    </source>
</evidence>
<reference evidence="7 8" key="1">
    <citation type="submission" date="2024-03" db="EMBL/GenBank/DDBJ databases">
        <title>Adaptation during the transition from Ophiocordyceps entomopathogen to insect associate is accompanied by gene loss and intensified selection.</title>
        <authorList>
            <person name="Ward C.M."/>
            <person name="Onetto C.A."/>
            <person name="Borneman A.R."/>
        </authorList>
    </citation>
    <scope>NUCLEOTIDE SEQUENCE [LARGE SCALE GENOMIC DNA]</scope>
    <source>
        <strain evidence="7">AWRI1</strain>
        <tissue evidence="7">Single Adult Female</tissue>
    </source>
</reference>
<accession>A0AAN9TFZ6</accession>
<keyword evidence="4" id="KW-0325">Glycoprotein</keyword>
<organism evidence="7 8">
    <name type="scientific">Parthenolecanium corni</name>
    <dbReference type="NCBI Taxonomy" id="536013"/>
    <lineage>
        <taxon>Eukaryota</taxon>
        <taxon>Metazoa</taxon>
        <taxon>Ecdysozoa</taxon>
        <taxon>Arthropoda</taxon>
        <taxon>Hexapoda</taxon>
        <taxon>Insecta</taxon>
        <taxon>Pterygota</taxon>
        <taxon>Neoptera</taxon>
        <taxon>Paraneoptera</taxon>
        <taxon>Hemiptera</taxon>
        <taxon>Sternorrhyncha</taxon>
        <taxon>Coccoidea</taxon>
        <taxon>Coccidae</taxon>
        <taxon>Parthenolecanium</taxon>
    </lineage>
</organism>
<evidence type="ECO:0000259" key="6">
    <source>
        <dbReference type="SMART" id="SM00642"/>
    </source>
</evidence>
<evidence type="ECO:0000256" key="5">
    <source>
        <dbReference type="ARBA" id="ARBA00023295"/>
    </source>
</evidence>